<dbReference type="AlphaFoldDB" id="A0A940IC49"/>
<dbReference type="InterPro" id="IPR007195">
    <property type="entry name" value="TolB_N"/>
</dbReference>
<evidence type="ECO:0000256" key="5">
    <source>
        <dbReference type="HAMAP-Rule" id="MF_00671"/>
    </source>
</evidence>
<evidence type="ECO:0000259" key="6">
    <source>
        <dbReference type="Pfam" id="PF04052"/>
    </source>
</evidence>
<keyword evidence="3 5" id="KW-0732">Signal</keyword>
<dbReference type="GO" id="GO:0051301">
    <property type="term" value="P:cell division"/>
    <property type="evidence" value="ECO:0007669"/>
    <property type="project" value="UniProtKB-UniRule"/>
</dbReference>
<evidence type="ECO:0000313" key="8">
    <source>
        <dbReference type="Proteomes" id="UP000721442"/>
    </source>
</evidence>
<comment type="subunit">
    <text evidence="5">The Tol-Pal system is composed of five core proteins: the inner membrane proteins TolA, TolQ and TolR, the periplasmic protein TolB and the outer membrane protein Pal. They form a network linking the inner and outer membranes and the peptidoglycan layer.</text>
</comment>
<dbReference type="InterPro" id="IPR014167">
    <property type="entry name" value="Tol-Pal_TolB"/>
</dbReference>
<dbReference type="Gene3D" id="2.120.10.30">
    <property type="entry name" value="TolB, C-terminal domain"/>
    <property type="match status" value="1"/>
</dbReference>
<reference evidence="7" key="1">
    <citation type="submission" date="2020-10" db="EMBL/GenBank/DDBJ databases">
        <authorList>
            <person name="Gilroy R."/>
        </authorList>
    </citation>
    <scope>NUCLEOTIDE SEQUENCE</scope>
    <source>
        <strain evidence="7">B1-16210</strain>
    </source>
</reference>
<accession>A0A940IC49</accession>
<dbReference type="PANTHER" id="PTHR36842:SF1">
    <property type="entry name" value="PROTEIN TOLB"/>
    <property type="match status" value="1"/>
</dbReference>
<feature type="signal peptide" evidence="5">
    <location>
        <begin position="1"/>
        <end position="21"/>
    </location>
</feature>
<feature type="chain" id="PRO_5038196200" description="Tol-Pal system protein TolB" evidence="5">
    <location>
        <begin position="22"/>
        <end position="439"/>
    </location>
</feature>
<sequence precursor="true">MIKRFFAFVVLCALVVLPAHAELKVDIVAGAVEPISIAVQKFETVGNVSAKDAEMIRDVVDADLKSTGLFRIVSRDALPEFVEMGKMPDFKLWDAVRAQVLVQAKLSAETGGRYNLEFWVWDVNGREQIEAQSLVASKKSVRRLAHIMADAIYERLTGEVGYFDTQIVFIAESGPVQERVKRMAIMDQDGYGFRYLSDADTFVMSPHFSPNMQTIVFLSFRDDDPMVWTLDLDTGEQRRLGQFGGMNFAPRFSPDGTKIALSLVKNGITHIYEYDIESKQLRQLTFGHSLNTSPSYSPDGKKMAFNSDRSGNQQIYVLDLETGDVERITYGAGRYATPAWSPDGNFIAFTKIADDTFYIGIMNPQGRNEKILAGGWYMEAPSWAPGSRRLVYYETEKSLDGMDRMSHIRSVDITGQNVYDIELPDGVYGVEPTWSPRLP</sequence>
<comment type="function">
    <text evidence="5">Part of the Tol-Pal system, which plays a role in outer membrane invagination during cell division and is important for maintaining outer membrane integrity.</text>
</comment>
<reference evidence="7" key="2">
    <citation type="journal article" date="2021" name="PeerJ">
        <title>Extensive microbial diversity within the chicken gut microbiome revealed by metagenomics and culture.</title>
        <authorList>
            <person name="Gilroy R."/>
            <person name="Ravi A."/>
            <person name="Getino M."/>
            <person name="Pursley I."/>
            <person name="Horton D.L."/>
            <person name="Alikhan N.F."/>
            <person name="Baker D."/>
            <person name="Gharbi K."/>
            <person name="Hall N."/>
            <person name="Watson M."/>
            <person name="Adriaenssens E.M."/>
            <person name="Foster-Nyarko E."/>
            <person name="Jarju S."/>
            <person name="Secka A."/>
            <person name="Antonio M."/>
            <person name="Oren A."/>
            <person name="Chaudhuri R.R."/>
            <person name="La Ragione R."/>
            <person name="Hildebrand F."/>
            <person name="Pallen M.J."/>
        </authorList>
    </citation>
    <scope>NUCLEOTIDE SEQUENCE</scope>
    <source>
        <strain evidence="7">B1-16210</strain>
    </source>
</reference>
<dbReference type="GO" id="GO:0042597">
    <property type="term" value="C:periplasmic space"/>
    <property type="evidence" value="ECO:0007669"/>
    <property type="project" value="UniProtKB-SubCell"/>
</dbReference>
<gene>
    <name evidence="5 7" type="primary">tolB</name>
    <name evidence="7" type="ORF">IAC77_01270</name>
</gene>
<evidence type="ECO:0000256" key="1">
    <source>
        <dbReference type="ARBA" id="ARBA00004418"/>
    </source>
</evidence>
<comment type="caution">
    <text evidence="7">The sequence shown here is derived from an EMBL/GenBank/DDBJ whole genome shotgun (WGS) entry which is preliminary data.</text>
</comment>
<dbReference type="HAMAP" id="MF_00671">
    <property type="entry name" value="TolB"/>
    <property type="match status" value="1"/>
</dbReference>
<dbReference type="Proteomes" id="UP000721442">
    <property type="component" value="Unassembled WGS sequence"/>
</dbReference>
<feature type="domain" description="TolB N-terminal" evidence="6">
    <location>
        <begin position="23"/>
        <end position="128"/>
    </location>
</feature>
<dbReference type="SUPFAM" id="SSF52964">
    <property type="entry name" value="TolB, N-terminal domain"/>
    <property type="match status" value="1"/>
</dbReference>
<comment type="similarity">
    <text evidence="2 5">Belongs to the TolB family.</text>
</comment>
<dbReference type="Gene3D" id="3.40.50.10070">
    <property type="entry name" value="TolB, N-terminal domain"/>
    <property type="match status" value="1"/>
</dbReference>
<dbReference type="InterPro" id="IPR011042">
    <property type="entry name" value="6-blade_b-propeller_TolB-like"/>
</dbReference>
<dbReference type="EMBL" id="JADINE010000019">
    <property type="protein sequence ID" value="MBO8407073.1"/>
    <property type="molecule type" value="Genomic_DNA"/>
</dbReference>
<dbReference type="NCBIfam" id="TIGR02800">
    <property type="entry name" value="propeller_TolB"/>
    <property type="match status" value="1"/>
</dbReference>
<dbReference type="SUPFAM" id="SSF69304">
    <property type="entry name" value="Tricorn protease N-terminal domain"/>
    <property type="match status" value="1"/>
</dbReference>
<evidence type="ECO:0000256" key="3">
    <source>
        <dbReference type="ARBA" id="ARBA00022729"/>
    </source>
</evidence>
<keyword evidence="5" id="KW-0131">Cell cycle</keyword>
<evidence type="ECO:0000256" key="4">
    <source>
        <dbReference type="ARBA" id="ARBA00022764"/>
    </source>
</evidence>
<proteinExistence type="inferred from homology"/>
<dbReference type="Pfam" id="PF04052">
    <property type="entry name" value="TolB_N"/>
    <property type="match status" value="1"/>
</dbReference>
<name>A0A940IC49_9PROT</name>
<keyword evidence="4 5" id="KW-0574">Periplasm</keyword>
<dbReference type="GO" id="GO:0017038">
    <property type="term" value="P:protein import"/>
    <property type="evidence" value="ECO:0007669"/>
    <property type="project" value="InterPro"/>
</dbReference>
<dbReference type="InterPro" id="IPR011659">
    <property type="entry name" value="WD40"/>
</dbReference>
<evidence type="ECO:0000313" key="7">
    <source>
        <dbReference type="EMBL" id="MBO8407073.1"/>
    </source>
</evidence>
<comment type="subcellular location">
    <subcellularLocation>
        <location evidence="1 5">Periplasm</location>
    </subcellularLocation>
</comment>
<dbReference type="Pfam" id="PF07676">
    <property type="entry name" value="PD40"/>
    <property type="match status" value="3"/>
</dbReference>
<protein>
    <recommendedName>
        <fullName evidence="5">Tol-Pal system protein TolB</fullName>
    </recommendedName>
</protein>
<dbReference type="PANTHER" id="PTHR36842">
    <property type="entry name" value="PROTEIN TOLB HOMOLOG"/>
    <property type="match status" value="1"/>
</dbReference>
<evidence type="ECO:0000256" key="2">
    <source>
        <dbReference type="ARBA" id="ARBA00009820"/>
    </source>
</evidence>
<keyword evidence="5" id="KW-0132">Cell division</keyword>
<organism evidence="7 8">
    <name type="scientific">Candidatus Enterousia excrementavium</name>
    <dbReference type="NCBI Taxonomy" id="2840789"/>
    <lineage>
        <taxon>Bacteria</taxon>
        <taxon>Pseudomonadati</taxon>
        <taxon>Pseudomonadota</taxon>
        <taxon>Alphaproteobacteria</taxon>
        <taxon>Candidatus Enterousia</taxon>
    </lineage>
</organism>